<comment type="caution">
    <text evidence="3">The sequence shown here is derived from an EMBL/GenBank/DDBJ whole genome shotgun (WGS) entry which is preliminary data.</text>
</comment>
<evidence type="ECO:0000259" key="2">
    <source>
        <dbReference type="Pfam" id="PF03934"/>
    </source>
</evidence>
<dbReference type="InterPro" id="IPR005628">
    <property type="entry name" value="GspK"/>
</dbReference>
<keyword evidence="4" id="KW-1185">Reference proteome</keyword>
<reference evidence="3 4" key="1">
    <citation type="submission" date="2019-03" db="EMBL/GenBank/DDBJ databases">
        <title>Draft Genome Sequence of Duganella callidus sp. nov., a Novel Duganella Species Isolated from Cultivated Soil.</title>
        <authorList>
            <person name="Raths R."/>
            <person name="Peta V."/>
            <person name="Bucking H."/>
        </authorList>
    </citation>
    <scope>NUCLEOTIDE SEQUENCE [LARGE SCALE GENOMIC DNA]</scope>
    <source>
        <strain evidence="3 4">DN04</strain>
    </source>
</reference>
<accession>A0A4Y9SH35</accession>
<dbReference type="Pfam" id="PF03934">
    <property type="entry name" value="T2SSK"/>
    <property type="match status" value="1"/>
</dbReference>
<gene>
    <name evidence="3" type="ORF">E4L98_13835</name>
</gene>
<dbReference type="RefSeq" id="WP_135202135.1">
    <property type="nucleotide sequence ID" value="NZ_SPVG01000144.1"/>
</dbReference>
<keyword evidence="1" id="KW-0997">Cell inner membrane</keyword>
<keyword evidence="1" id="KW-0813">Transport</keyword>
<evidence type="ECO:0000313" key="4">
    <source>
        <dbReference type="Proteomes" id="UP000297729"/>
    </source>
</evidence>
<dbReference type="AlphaFoldDB" id="A0A4Y9SH35"/>
<feature type="domain" description="T2SS protein K second SAM-like" evidence="2">
    <location>
        <begin position="199"/>
        <end position="243"/>
    </location>
</feature>
<keyword evidence="1" id="KW-1003">Cell membrane</keyword>
<name>A0A4Y9SH35_9BURK</name>
<dbReference type="Proteomes" id="UP000297729">
    <property type="component" value="Unassembled WGS sequence"/>
</dbReference>
<dbReference type="NCBIfam" id="NF037980">
    <property type="entry name" value="T2SS_GspK"/>
    <property type="match status" value="1"/>
</dbReference>
<organism evidence="3 4">
    <name type="scientific">Duganella callida</name>
    <dbReference type="NCBI Taxonomy" id="2561932"/>
    <lineage>
        <taxon>Bacteria</taxon>
        <taxon>Pseudomonadati</taxon>
        <taxon>Pseudomonadota</taxon>
        <taxon>Betaproteobacteria</taxon>
        <taxon>Burkholderiales</taxon>
        <taxon>Oxalobacteraceae</taxon>
        <taxon>Telluria group</taxon>
        <taxon>Duganella</taxon>
    </lineage>
</organism>
<dbReference type="SUPFAM" id="SSF54523">
    <property type="entry name" value="Pili subunits"/>
    <property type="match status" value="1"/>
</dbReference>
<dbReference type="PANTHER" id="PTHR38831">
    <property type="entry name" value="TYPE II SECRETION SYSTEM PROTEIN K"/>
    <property type="match status" value="1"/>
</dbReference>
<dbReference type="Gene3D" id="3.30.1300.30">
    <property type="entry name" value="GSPII I/J protein-like"/>
    <property type="match status" value="1"/>
</dbReference>
<dbReference type="InterPro" id="IPR038072">
    <property type="entry name" value="GspK_central_sf"/>
</dbReference>
<dbReference type="PANTHER" id="PTHR38831:SF1">
    <property type="entry name" value="TYPE II SECRETION SYSTEM PROTEIN K-RELATED"/>
    <property type="match status" value="1"/>
</dbReference>
<protein>
    <recommendedName>
        <fullName evidence="1">Type II secretion system protein K</fullName>
    </recommendedName>
</protein>
<proteinExistence type="inferred from homology"/>
<dbReference type="GO" id="GO:0005886">
    <property type="term" value="C:plasma membrane"/>
    <property type="evidence" value="ECO:0007669"/>
    <property type="project" value="UniProtKB-SubCell"/>
</dbReference>
<dbReference type="SUPFAM" id="SSF158544">
    <property type="entry name" value="GspK insert domain-like"/>
    <property type="match status" value="1"/>
</dbReference>
<dbReference type="EMBL" id="SPVG01000144">
    <property type="protein sequence ID" value="TFW20969.1"/>
    <property type="molecule type" value="Genomic_DNA"/>
</dbReference>
<dbReference type="InterPro" id="IPR045584">
    <property type="entry name" value="Pilin-like"/>
</dbReference>
<evidence type="ECO:0000313" key="3">
    <source>
        <dbReference type="EMBL" id="TFW20969.1"/>
    </source>
</evidence>
<keyword evidence="1" id="KW-0472">Membrane</keyword>
<dbReference type="GO" id="GO:0009306">
    <property type="term" value="P:protein secretion"/>
    <property type="evidence" value="ECO:0007669"/>
    <property type="project" value="InterPro"/>
</dbReference>
<sequence>MMRRPSQRGVAVVTALLLTALSVTLVAGIFWQQQIMVRGMEGQRLRLQARLIARGALDAARLRLLESAAAQGNVTTLDGAWSVPMFESRLERFLGQEDAQGQGGALAQQIADAQASFNLRNLVAARQGGIDLYQTTAFARLLAALNLNPALAYRIAEAMAGAPLEVLQLDDLRGVPGLDGQVLARLRAFVVVLPAPTPVNVNTAPPEVLTAVANLSLAEARVLAGRRRQAHFKGLSDFAFRLNDRETLEGVDYAVTSDYFLVRSTLTLARATLHSEALVRRGGAALVWVHDD</sequence>
<dbReference type="InterPro" id="IPR049179">
    <property type="entry name" value="T2SSK_SAM-like_2nd"/>
</dbReference>
<comment type="similarity">
    <text evidence="1">Belongs to the GSP K family.</text>
</comment>
<evidence type="ECO:0000256" key="1">
    <source>
        <dbReference type="PIRNR" id="PIRNR002786"/>
    </source>
</evidence>
<dbReference type="PIRSF" id="PIRSF002786">
    <property type="entry name" value="XcpX"/>
    <property type="match status" value="1"/>
</dbReference>
<comment type="subcellular location">
    <subcellularLocation>
        <location evidence="1">Cell inner membrane</location>
    </subcellularLocation>
</comment>
<dbReference type="OrthoDB" id="5293133at2"/>